<dbReference type="PANTHER" id="PTHR11961">
    <property type="entry name" value="CYTOCHROME C"/>
    <property type="match status" value="1"/>
</dbReference>
<keyword evidence="2 6" id="KW-0349">Heme</keyword>
<proteinExistence type="predicted"/>
<evidence type="ECO:0000256" key="1">
    <source>
        <dbReference type="ARBA" id="ARBA00022448"/>
    </source>
</evidence>
<dbReference type="Pfam" id="PF00034">
    <property type="entry name" value="Cytochrom_C"/>
    <property type="match status" value="1"/>
</dbReference>
<dbReference type="EMBL" id="VICH01000001">
    <property type="protein sequence ID" value="TQV70496.1"/>
    <property type="molecule type" value="Genomic_DNA"/>
</dbReference>
<accession>A0A545SZU5</accession>
<dbReference type="Proteomes" id="UP000315816">
    <property type="component" value="Unassembled WGS sequence"/>
</dbReference>
<comment type="caution">
    <text evidence="8">The sequence shown here is derived from an EMBL/GenBank/DDBJ whole genome shotgun (WGS) entry which is preliminary data.</text>
</comment>
<sequence length="182" mass="18693">MFDTMTFTKASAAVIGTLLVFLLGNWAGSALYNTSGGGHGAGHGDEAHAAATGYVIATADDGHAEEEAEEAVPFADMVAAADVAKGEKVWGKCKACHKLEDGANGTGPHLYGLVDRPIASVGGFGYSDVLAGMSADAWTIDALNEWLANPKAFAPGNKMTFSGLKKDKDRANLVAYLATIGG</sequence>
<keyword evidence="3 6" id="KW-0479">Metal-binding</keyword>
<dbReference type="GO" id="GO:0020037">
    <property type="term" value="F:heme binding"/>
    <property type="evidence" value="ECO:0007669"/>
    <property type="project" value="InterPro"/>
</dbReference>
<dbReference type="InterPro" id="IPR036909">
    <property type="entry name" value="Cyt_c-like_dom_sf"/>
</dbReference>
<keyword evidence="4" id="KW-0249">Electron transport</keyword>
<evidence type="ECO:0000256" key="2">
    <source>
        <dbReference type="ARBA" id="ARBA00022617"/>
    </source>
</evidence>
<evidence type="ECO:0000256" key="6">
    <source>
        <dbReference type="PROSITE-ProRule" id="PRU00433"/>
    </source>
</evidence>
<keyword evidence="5 6" id="KW-0408">Iron</keyword>
<feature type="domain" description="Cytochrome c" evidence="7">
    <location>
        <begin position="81"/>
        <end position="181"/>
    </location>
</feature>
<evidence type="ECO:0000256" key="5">
    <source>
        <dbReference type="ARBA" id="ARBA00023004"/>
    </source>
</evidence>
<gene>
    <name evidence="8" type="ORF">FIL88_00530</name>
</gene>
<keyword evidence="1" id="KW-0813">Transport</keyword>
<dbReference type="GO" id="GO:0009055">
    <property type="term" value="F:electron transfer activity"/>
    <property type="evidence" value="ECO:0007669"/>
    <property type="project" value="InterPro"/>
</dbReference>
<evidence type="ECO:0000259" key="7">
    <source>
        <dbReference type="PROSITE" id="PS51007"/>
    </source>
</evidence>
<dbReference type="AlphaFoldDB" id="A0A545SZU5"/>
<dbReference type="InterPro" id="IPR009056">
    <property type="entry name" value="Cyt_c-like_dom"/>
</dbReference>
<dbReference type="PRINTS" id="PR00604">
    <property type="entry name" value="CYTCHRMECIAB"/>
</dbReference>
<keyword evidence="9" id="KW-1185">Reference proteome</keyword>
<evidence type="ECO:0000313" key="8">
    <source>
        <dbReference type="EMBL" id="TQV70496.1"/>
    </source>
</evidence>
<dbReference type="Gene3D" id="1.10.760.10">
    <property type="entry name" value="Cytochrome c-like domain"/>
    <property type="match status" value="1"/>
</dbReference>
<dbReference type="PROSITE" id="PS51007">
    <property type="entry name" value="CYTC"/>
    <property type="match status" value="1"/>
</dbReference>
<evidence type="ECO:0000256" key="4">
    <source>
        <dbReference type="ARBA" id="ARBA00022982"/>
    </source>
</evidence>
<organism evidence="8 9">
    <name type="scientific">Aliiroseovarius halocynthiae</name>
    <dbReference type="NCBI Taxonomy" id="985055"/>
    <lineage>
        <taxon>Bacteria</taxon>
        <taxon>Pseudomonadati</taxon>
        <taxon>Pseudomonadota</taxon>
        <taxon>Alphaproteobacteria</taxon>
        <taxon>Rhodobacterales</taxon>
        <taxon>Paracoccaceae</taxon>
        <taxon>Aliiroseovarius</taxon>
    </lineage>
</organism>
<dbReference type="InterPro" id="IPR002327">
    <property type="entry name" value="Cyt_c_1A/1B"/>
</dbReference>
<evidence type="ECO:0000313" key="9">
    <source>
        <dbReference type="Proteomes" id="UP000315816"/>
    </source>
</evidence>
<dbReference type="GO" id="GO:0046872">
    <property type="term" value="F:metal ion binding"/>
    <property type="evidence" value="ECO:0007669"/>
    <property type="project" value="UniProtKB-KW"/>
</dbReference>
<dbReference type="SUPFAM" id="SSF46626">
    <property type="entry name" value="Cytochrome c"/>
    <property type="match status" value="1"/>
</dbReference>
<reference evidence="8 9" key="1">
    <citation type="submission" date="2019-06" db="EMBL/GenBank/DDBJ databases">
        <title>A novel species of marine bacteria.</title>
        <authorList>
            <person name="Wang Y."/>
        </authorList>
    </citation>
    <scope>NUCLEOTIDE SEQUENCE [LARGE SCALE GENOMIC DNA]</scope>
    <source>
        <strain evidence="8 9">MA1-10</strain>
    </source>
</reference>
<dbReference type="RefSeq" id="WP_142851873.1">
    <property type="nucleotide sequence ID" value="NZ_FXWW01000002.1"/>
</dbReference>
<protein>
    <submittedName>
        <fullName evidence="8">C-type cytochrome</fullName>
    </submittedName>
</protein>
<dbReference type="OrthoDB" id="9805828at2"/>
<evidence type="ECO:0000256" key="3">
    <source>
        <dbReference type="ARBA" id="ARBA00022723"/>
    </source>
</evidence>
<name>A0A545SZU5_9RHOB</name>